<organism evidence="2 3">
    <name type="scientific">Pirellulimonas nuda</name>
    <dbReference type="NCBI Taxonomy" id="2528009"/>
    <lineage>
        <taxon>Bacteria</taxon>
        <taxon>Pseudomonadati</taxon>
        <taxon>Planctomycetota</taxon>
        <taxon>Planctomycetia</taxon>
        <taxon>Pirellulales</taxon>
        <taxon>Lacipirellulaceae</taxon>
        <taxon>Pirellulimonas</taxon>
    </lineage>
</organism>
<keyword evidence="3" id="KW-1185">Reference proteome</keyword>
<reference evidence="2 3" key="1">
    <citation type="submission" date="2019-02" db="EMBL/GenBank/DDBJ databases">
        <title>Deep-cultivation of Planctomycetes and their phenomic and genomic characterization uncovers novel biology.</title>
        <authorList>
            <person name="Wiegand S."/>
            <person name="Jogler M."/>
            <person name="Boedeker C."/>
            <person name="Pinto D."/>
            <person name="Vollmers J."/>
            <person name="Rivas-Marin E."/>
            <person name="Kohn T."/>
            <person name="Peeters S.H."/>
            <person name="Heuer A."/>
            <person name="Rast P."/>
            <person name="Oberbeckmann S."/>
            <person name="Bunk B."/>
            <person name="Jeske O."/>
            <person name="Meyerdierks A."/>
            <person name="Storesund J.E."/>
            <person name="Kallscheuer N."/>
            <person name="Luecker S."/>
            <person name="Lage O.M."/>
            <person name="Pohl T."/>
            <person name="Merkel B.J."/>
            <person name="Hornburger P."/>
            <person name="Mueller R.-W."/>
            <person name="Bruemmer F."/>
            <person name="Labrenz M."/>
            <person name="Spormann A.M."/>
            <person name="Op den Camp H."/>
            <person name="Overmann J."/>
            <person name="Amann R."/>
            <person name="Jetten M.S.M."/>
            <person name="Mascher T."/>
            <person name="Medema M.H."/>
            <person name="Devos D.P."/>
            <person name="Kaster A.-K."/>
            <person name="Ovreas L."/>
            <person name="Rohde M."/>
            <person name="Galperin M.Y."/>
            <person name="Jogler C."/>
        </authorList>
    </citation>
    <scope>NUCLEOTIDE SEQUENCE [LARGE SCALE GENOMIC DNA]</scope>
    <source>
        <strain evidence="2 3">Pla175</strain>
    </source>
</reference>
<dbReference type="EMBL" id="CP036291">
    <property type="protein sequence ID" value="QDU87031.1"/>
    <property type="molecule type" value="Genomic_DNA"/>
</dbReference>
<protein>
    <submittedName>
        <fullName evidence="2">Uncharacterized protein</fullName>
    </submittedName>
</protein>
<feature type="transmembrane region" description="Helical" evidence="1">
    <location>
        <begin position="12"/>
        <end position="41"/>
    </location>
</feature>
<dbReference type="OrthoDB" id="259392at2"/>
<evidence type="ECO:0000256" key="1">
    <source>
        <dbReference type="SAM" id="Phobius"/>
    </source>
</evidence>
<evidence type="ECO:0000313" key="3">
    <source>
        <dbReference type="Proteomes" id="UP000317429"/>
    </source>
</evidence>
<accession>A0A518D6F7</accession>
<keyword evidence="1" id="KW-0812">Transmembrane</keyword>
<gene>
    <name evidence="2" type="ORF">Pla175_03850</name>
</gene>
<keyword evidence="1" id="KW-0472">Membrane</keyword>
<dbReference type="KEGG" id="pnd:Pla175_03850"/>
<proteinExistence type="predicted"/>
<name>A0A518D6F7_9BACT</name>
<evidence type="ECO:0000313" key="2">
    <source>
        <dbReference type="EMBL" id="QDU87031.1"/>
    </source>
</evidence>
<dbReference type="Proteomes" id="UP000317429">
    <property type="component" value="Chromosome"/>
</dbReference>
<keyword evidence="1" id="KW-1133">Transmembrane helix</keyword>
<sequence>MKLPSPPRTSSLPYVLMLIALGVLPSTGCLHLLLASGLYMWQGGNVVPAKCNELEGQRVVVFCPPPPSSEFRHAGASRQLAQRLSSKLAKDVPKIDVVDPKEVDNWVDENGPDKYKELGKAVKANRLVRVEMDHFDLYNGPTLYQGAAEITVYVYDIDNGGKLLWDERLGEFKFPTHSGTPVQDKSVSQFQNQFIEILASELGRYFYKHDPHANFALDATAND</sequence>
<dbReference type="AlphaFoldDB" id="A0A518D6F7"/>
<dbReference type="RefSeq" id="WP_145280804.1">
    <property type="nucleotide sequence ID" value="NZ_CP036291.1"/>
</dbReference>